<gene>
    <name evidence="2" type="ORF">Tci_511745</name>
</gene>
<reference evidence="2" key="1">
    <citation type="journal article" date="2019" name="Sci. Rep.">
        <title>Draft genome of Tanacetum cinerariifolium, the natural source of mosquito coil.</title>
        <authorList>
            <person name="Yamashiro T."/>
            <person name="Shiraishi A."/>
            <person name="Satake H."/>
            <person name="Nakayama K."/>
        </authorList>
    </citation>
    <scope>NUCLEOTIDE SEQUENCE</scope>
</reference>
<name>A0A699IEC0_TANCI</name>
<sequence length="87" mass="9530">MCAYIASEEYISISKAAIQLQACWLAACKQYKQLRRKATQVKIENHGEGGSRPQEKDQGTPPPPTTTDDEPVKAIAKEEAPGKPTKC</sequence>
<feature type="compositionally biased region" description="Basic and acidic residues" evidence="1">
    <location>
        <begin position="70"/>
        <end position="81"/>
    </location>
</feature>
<proteinExistence type="predicted"/>
<evidence type="ECO:0000256" key="1">
    <source>
        <dbReference type="SAM" id="MobiDB-lite"/>
    </source>
</evidence>
<dbReference type="AlphaFoldDB" id="A0A699IEC0"/>
<feature type="compositionally biased region" description="Basic and acidic residues" evidence="1">
    <location>
        <begin position="43"/>
        <end position="58"/>
    </location>
</feature>
<evidence type="ECO:0000313" key="2">
    <source>
        <dbReference type="EMBL" id="GEZ39772.1"/>
    </source>
</evidence>
<dbReference type="EMBL" id="BKCJ010274041">
    <property type="protein sequence ID" value="GEZ39772.1"/>
    <property type="molecule type" value="Genomic_DNA"/>
</dbReference>
<protein>
    <submittedName>
        <fullName evidence="2">Myosin-17-like</fullName>
    </submittedName>
</protein>
<comment type="caution">
    <text evidence="2">The sequence shown here is derived from an EMBL/GenBank/DDBJ whole genome shotgun (WGS) entry which is preliminary data.</text>
</comment>
<feature type="region of interest" description="Disordered" evidence="1">
    <location>
        <begin position="42"/>
        <end position="87"/>
    </location>
</feature>
<organism evidence="2">
    <name type="scientific">Tanacetum cinerariifolium</name>
    <name type="common">Dalmatian daisy</name>
    <name type="synonym">Chrysanthemum cinerariifolium</name>
    <dbReference type="NCBI Taxonomy" id="118510"/>
    <lineage>
        <taxon>Eukaryota</taxon>
        <taxon>Viridiplantae</taxon>
        <taxon>Streptophyta</taxon>
        <taxon>Embryophyta</taxon>
        <taxon>Tracheophyta</taxon>
        <taxon>Spermatophyta</taxon>
        <taxon>Magnoliopsida</taxon>
        <taxon>eudicotyledons</taxon>
        <taxon>Gunneridae</taxon>
        <taxon>Pentapetalae</taxon>
        <taxon>asterids</taxon>
        <taxon>campanulids</taxon>
        <taxon>Asterales</taxon>
        <taxon>Asteraceae</taxon>
        <taxon>Asteroideae</taxon>
        <taxon>Anthemideae</taxon>
        <taxon>Anthemidinae</taxon>
        <taxon>Tanacetum</taxon>
    </lineage>
</organism>
<accession>A0A699IEC0</accession>